<accession>A0A8S5VPY2</accession>
<organism evidence="1">
    <name type="scientific">Ackermannviridae sp</name>
    <dbReference type="NCBI Taxonomy" id="2831612"/>
    <lineage>
        <taxon>Viruses</taxon>
        <taxon>Duplodnaviria</taxon>
        <taxon>Heunggongvirae</taxon>
        <taxon>Uroviricota</taxon>
        <taxon>Caudoviricetes</taxon>
        <taxon>Pantevenvirales</taxon>
        <taxon>Ackermannviridae</taxon>
    </lineage>
</organism>
<sequence>MKHGNKFLIADFLHGRSPFYVAAVFNTTITQPSVVF</sequence>
<protein>
    <submittedName>
        <fullName evidence="1">Uncharacterized protein</fullName>
    </submittedName>
</protein>
<dbReference type="EMBL" id="BK035350">
    <property type="protein sequence ID" value="DAG95072.1"/>
    <property type="molecule type" value="Genomic_DNA"/>
</dbReference>
<reference evidence="1" key="1">
    <citation type="journal article" date="2021" name="Proc. Natl. Acad. Sci. U.S.A.">
        <title>A Catalog of Tens of Thousands of Viruses from Human Metagenomes Reveals Hidden Associations with Chronic Diseases.</title>
        <authorList>
            <person name="Tisza M.J."/>
            <person name="Buck C.B."/>
        </authorList>
    </citation>
    <scope>NUCLEOTIDE SEQUENCE</scope>
    <source>
        <strain evidence="1">CtS9I1</strain>
    </source>
</reference>
<name>A0A8S5VPY2_9CAUD</name>
<proteinExistence type="predicted"/>
<evidence type="ECO:0000313" key="1">
    <source>
        <dbReference type="EMBL" id="DAG95072.1"/>
    </source>
</evidence>